<protein>
    <submittedName>
        <fullName evidence="1">Uncharacterized protein</fullName>
    </submittedName>
</protein>
<dbReference type="Proteomes" id="UP000636800">
    <property type="component" value="Chromosome 6"/>
</dbReference>
<accession>A0A835QUS1</accession>
<name>A0A835QUS1_VANPL</name>
<evidence type="ECO:0000313" key="1">
    <source>
        <dbReference type="EMBL" id="KAG0476519.1"/>
    </source>
</evidence>
<dbReference type="AlphaFoldDB" id="A0A835QUS1"/>
<dbReference type="EMBL" id="JADCNL010000006">
    <property type="protein sequence ID" value="KAG0476519.1"/>
    <property type="molecule type" value="Genomic_DNA"/>
</dbReference>
<organism evidence="1 2">
    <name type="scientific">Vanilla planifolia</name>
    <name type="common">Vanilla</name>
    <dbReference type="NCBI Taxonomy" id="51239"/>
    <lineage>
        <taxon>Eukaryota</taxon>
        <taxon>Viridiplantae</taxon>
        <taxon>Streptophyta</taxon>
        <taxon>Embryophyta</taxon>
        <taxon>Tracheophyta</taxon>
        <taxon>Spermatophyta</taxon>
        <taxon>Magnoliopsida</taxon>
        <taxon>Liliopsida</taxon>
        <taxon>Asparagales</taxon>
        <taxon>Orchidaceae</taxon>
        <taxon>Vanilloideae</taxon>
        <taxon>Vanilleae</taxon>
        <taxon>Vanilla</taxon>
    </lineage>
</organism>
<comment type="caution">
    <text evidence="1">The sequence shown here is derived from an EMBL/GenBank/DDBJ whole genome shotgun (WGS) entry which is preliminary data.</text>
</comment>
<reference evidence="1 2" key="1">
    <citation type="journal article" date="2020" name="Nat. Food">
        <title>A phased Vanilla planifolia genome enables genetic improvement of flavour and production.</title>
        <authorList>
            <person name="Hasing T."/>
            <person name="Tang H."/>
            <person name="Brym M."/>
            <person name="Khazi F."/>
            <person name="Huang T."/>
            <person name="Chambers A.H."/>
        </authorList>
    </citation>
    <scope>NUCLEOTIDE SEQUENCE [LARGE SCALE GENOMIC DNA]</scope>
    <source>
        <tissue evidence="1">Leaf</tissue>
    </source>
</reference>
<proteinExistence type="predicted"/>
<sequence>MSWRCGRRGVNWCDRYKAMWEFGLHGRVCVEWKETEIDNEPYEDEGEARGF</sequence>
<evidence type="ECO:0000313" key="2">
    <source>
        <dbReference type="Proteomes" id="UP000636800"/>
    </source>
</evidence>
<gene>
    <name evidence="1" type="ORF">HPP92_013360</name>
</gene>
<dbReference type="OrthoDB" id="4062651at2759"/>
<keyword evidence="2" id="KW-1185">Reference proteome</keyword>